<evidence type="ECO:0000256" key="8">
    <source>
        <dbReference type="SAM" id="MobiDB-lite"/>
    </source>
</evidence>
<dbReference type="PANTHER" id="PTHR10306">
    <property type="entry name" value="SYNAPTOPHYSIN"/>
    <property type="match status" value="1"/>
</dbReference>
<keyword evidence="15" id="KW-1185">Reference proteome</keyword>
<evidence type="ECO:0000313" key="13">
    <source>
        <dbReference type="EMBL" id="CAF3524913.1"/>
    </source>
</evidence>
<comment type="caution">
    <text evidence="12">The sequence shown here is derived from an EMBL/GenBank/DDBJ whole genome shotgun (WGS) entry which is preliminary data.</text>
</comment>
<evidence type="ECO:0000256" key="4">
    <source>
        <dbReference type="ARBA" id="ARBA00022989"/>
    </source>
</evidence>
<accession>A0A813XW71</accession>
<keyword evidence="5 7" id="KW-0472">Membrane</keyword>
<dbReference type="InterPro" id="IPR008253">
    <property type="entry name" value="Marvel"/>
</dbReference>
<dbReference type="InterPro" id="IPR001285">
    <property type="entry name" value="Synaptophysin/porin"/>
</dbReference>
<comment type="similarity">
    <text evidence="2">Belongs to the synaptophysin/synaptobrevin family.</text>
</comment>
<dbReference type="OrthoDB" id="10006326at2759"/>
<dbReference type="EMBL" id="CAJNOK010000347">
    <property type="protein sequence ID" value="CAF0746768.1"/>
    <property type="molecule type" value="Genomic_DNA"/>
</dbReference>
<evidence type="ECO:0000313" key="12">
    <source>
        <dbReference type="EMBL" id="CAF0876502.1"/>
    </source>
</evidence>
<dbReference type="Pfam" id="PF01284">
    <property type="entry name" value="MARVEL"/>
    <property type="match status" value="1"/>
</dbReference>
<name>A0A813XW71_9BILA</name>
<evidence type="ECO:0000256" key="6">
    <source>
        <dbReference type="ARBA" id="ARBA00023180"/>
    </source>
</evidence>
<evidence type="ECO:0000313" key="11">
    <source>
        <dbReference type="EMBL" id="CAF0746768.1"/>
    </source>
</evidence>
<dbReference type="EMBL" id="CAJOBC010001205">
    <property type="protein sequence ID" value="CAF3663315.1"/>
    <property type="molecule type" value="Genomic_DNA"/>
</dbReference>
<keyword evidence="6" id="KW-0325">Glycoprotein</keyword>
<evidence type="ECO:0000256" key="7">
    <source>
        <dbReference type="PROSITE-ProRule" id="PRU00581"/>
    </source>
</evidence>
<evidence type="ECO:0000313" key="15">
    <source>
        <dbReference type="Proteomes" id="UP000663829"/>
    </source>
</evidence>
<proteinExistence type="inferred from homology"/>
<feature type="transmembrane region" description="Helical" evidence="9">
    <location>
        <begin position="26"/>
        <end position="48"/>
    </location>
</feature>
<evidence type="ECO:0000259" key="10">
    <source>
        <dbReference type="PROSITE" id="PS51225"/>
    </source>
</evidence>
<evidence type="ECO:0000256" key="2">
    <source>
        <dbReference type="ARBA" id="ARBA00006476"/>
    </source>
</evidence>
<evidence type="ECO:0000256" key="9">
    <source>
        <dbReference type="SAM" id="Phobius"/>
    </source>
</evidence>
<evidence type="ECO:0000256" key="3">
    <source>
        <dbReference type="ARBA" id="ARBA00022692"/>
    </source>
</evidence>
<dbReference type="GO" id="GO:0016020">
    <property type="term" value="C:membrane"/>
    <property type="evidence" value="ECO:0007669"/>
    <property type="project" value="UniProtKB-SubCell"/>
</dbReference>
<dbReference type="PROSITE" id="PS51225">
    <property type="entry name" value="MARVEL"/>
    <property type="match status" value="1"/>
</dbReference>
<dbReference type="Proteomes" id="UP000681722">
    <property type="component" value="Unassembled WGS sequence"/>
</dbReference>
<dbReference type="Proteomes" id="UP000663829">
    <property type="component" value="Unassembled WGS sequence"/>
</dbReference>
<protein>
    <recommendedName>
        <fullName evidence="10">MARVEL domain-containing protein</fullName>
    </recommendedName>
</protein>
<dbReference type="EMBL" id="CAJOBA010000347">
    <property type="protein sequence ID" value="CAF3524913.1"/>
    <property type="molecule type" value="Genomic_DNA"/>
</dbReference>
<gene>
    <name evidence="12" type="ORF">GPM918_LOCUS7380</name>
    <name evidence="11" type="ORF">OVA965_LOCUS1771</name>
    <name evidence="14" type="ORF">SRO942_LOCUS7380</name>
    <name evidence="13" type="ORF">TMI583_LOCUS1771</name>
</gene>
<dbReference type="AlphaFoldDB" id="A0A813XW71"/>
<sequence length="190" mass="21288">MQSTFSAAKTMAYWGVFKEPRGLIRLLEFIFAIFAFATAVNGASRLIINAPTPSEQLSAAWSYPYSLSDVVITGTNTSERLSDSNGIKPSAEFFVFTGVTSFLLSLAACIMYVFFDVKYRQDERLPLLDLLITVLWTIFWIAGSSETKWFKSRTAQQQQQFPSSEQPPYAQQGVDAMQAPKRPGIIDNRT</sequence>
<dbReference type="EMBL" id="CAJNOQ010001205">
    <property type="protein sequence ID" value="CAF0876502.1"/>
    <property type="molecule type" value="Genomic_DNA"/>
</dbReference>
<dbReference type="GO" id="GO:0008021">
    <property type="term" value="C:synaptic vesicle"/>
    <property type="evidence" value="ECO:0007669"/>
    <property type="project" value="InterPro"/>
</dbReference>
<reference evidence="12" key="1">
    <citation type="submission" date="2021-02" db="EMBL/GenBank/DDBJ databases">
        <authorList>
            <person name="Nowell W R."/>
        </authorList>
    </citation>
    <scope>NUCLEOTIDE SEQUENCE</scope>
</reference>
<feature type="region of interest" description="Disordered" evidence="8">
    <location>
        <begin position="154"/>
        <end position="190"/>
    </location>
</feature>
<dbReference type="PANTHER" id="PTHR10306:SF17">
    <property type="entry name" value="MARVEL DOMAIN-CONTAINING PROTEIN"/>
    <property type="match status" value="1"/>
</dbReference>
<feature type="transmembrane region" description="Helical" evidence="9">
    <location>
        <begin position="93"/>
        <end position="115"/>
    </location>
</feature>
<dbReference type="Proteomes" id="UP000682733">
    <property type="component" value="Unassembled WGS sequence"/>
</dbReference>
<evidence type="ECO:0000313" key="14">
    <source>
        <dbReference type="EMBL" id="CAF3663315.1"/>
    </source>
</evidence>
<dbReference type="Proteomes" id="UP000677228">
    <property type="component" value="Unassembled WGS sequence"/>
</dbReference>
<feature type="domain" description="MARVEL" evidence="10">
    <location>
        <begin position="16"/>
        <end position="190"/>
    </location>
</feature>
<feature type="transmembrane region" description="Helical" evidence="9">
    <location>
        <begin position="127"/>
        <end position="143"/>
    </location>
</feature>
<organism evidence="12 15">
    <name type="scientific">Didymodactylos carnosus</name>
    <dbReference type="NCBI Taxonomy" id="1234261"/>
    <lineage>
        <taxon>Eukaryota</taxon>
        <taxon>Metazoa</taxon>
        <taxon>Spiralia</taxon>
        <taxon>Gnathifera</taxon>
        <taxon>Rotifera</taxon>
        <taxon>Eurotatoria</taxon>
        <taxon>Bdelloidea</taxon>
        <taxon>Philodinida</taxon>
        <taxon>Philodinidae</taxon>
        <taxon>Didymodactylos</taxon>
    </lineage>
</organism>
<keyword evidence="4 9" id="KW-1133">Transmembrane helix</keyword>
<evidence type="ECO:0000256" key="5">
    <source>
        <dbReference type="ARBA" id="ARBA00023136"/>
    </source>
</evidence>
<keyword evidence="3 7" id="KW-0812">Transmembrane</keyword>
<dbReference type="PRINTS" id="PR00220">
    <property type="entry name" value="SYNAPTOPHYSN"/>
</dbReference>
<comment type="subcellular location">
    <subcellularLocation>
        <location evidence="1">Membrane</location>
        <topology evidence="1">Multi-pass membrane protein</topology>
    </subcellularLocation>
</comment>
<evidence type="ECO:0000256" key="1">
    <source>
        <dbReference type="ARBA" id="ARBA00004141"/>
    </source>
</evidence>